<evidence type="ECO:0000313" key="1">
    <source>
        <dbReference type="EMBL" id="TGB04899.1"/>
    </source>
</evidence>
<organism evidence="1 2">
    <name type="scientific">Halobacillus salinus</name>
    <dbReference type="NCBI Taxonomy" id="192814"/>
    <lineage>
        <taxon>Bacteria</taxon>
        <taxon>Bacillati</taxon>
        <taxon>Bacillota</taxon>
        <taxon>Bacilli</taxon>
        <taxon>Bacillales</taxon>
        <taxon>Bacillaceae</taxon>
        <taxon>Halobacillus</taxon>
    </lineage>
</organism>
<gene>
    <name evidence="1" type="ORF">E4663_07870</name>
</gene>
<dbReference type="InterPro" id="IPR049739">
    <property type="entry name" value="YraL-like"/>
</dbReference>
<accession>A0A4Z0H541</accession>
<keyword evidence="2" id="KW-1185">Reference proteome</keyword>
<dbReference type="OrthoDB" id="9800398at2"/>
<dbReference type="Proteomes" id="UP000297982">
    <property type="component" value="Unassembled WGS sequence"/>
</dbReference>
<dbReference type="STRING" id="192814.GCA_900166575_01928"/>
<protein>
    <recommendedName>
        <fullName evidence="3">Mor transcription activator domain-containing protein</fullName>
    </recommendedName>
</protein>
<reference evidence="1 2" key="1">
    <citation type="journal article" date="2003" name="Int. J. Syst. Evol. Microbiol.">
        <title>Halobacillus salinus sp. nov., isolated from a salt lake on the coast of the East Sea in Korea.</title>
        <authorList>
            <person name="Yoon J.H."/>
            <person name="Kang K.H."/>
            <person name="Park Y.H."/>
        </authorList>
    </citation>
    <scope>NUCLEOTIDE SEQUENCE [LARGE SCALE GENOMIC DNA]</scope>
    <source>
        <strain evidence="1 2">HSL-3</strain>
    </source>
</reference>
<evidence type="ECO:0008006" key="3">
    <source>
        <dbReference type="Google" id="ProtNLM"/>
    </source>
</evidence>
<sequence>MLKDKVNEVLPASLIEEIQQYIQGETIYIPKKKDTYHKWGTRSGGRKELDERNDSIRKKFHKGVSITRLSDDYALSTESIKKIVYIKHNK</sequence>
<dbReference type="PANTHER" id="PTHR37812:SF1">
    <property type="entry name" value="MU-LIKE PROPHAGE FLUMU PROTEIN C"/>
    <property type="match status" value="1"/>
</dbReference>
<dbReference type="EMBL" id="SRJC01000001">
    <property type="protein sequence ID" value="TGB04899.1"/>
    <property type="molecule type" value="Genomic_DNA"/>
</dbReference>
<dbReference type="SUPFAM" id="SSF46689">
    <property type="entry name" value="Homeodomain-like"/>
    <property type="match status" value="1"/>
</dbReference>
<name>A0A4Z0H541_9BACI</name>
<dbReference type="InterPro" id="IPR009057">
    <property type="entry name" value="Homeodomain-like_sf"/>
</dbReference>
<proteinExistence type="predicted"/>
<dbReference type="PANTHER" id="PTHR37812">
    <property type="entry name" value="MU-LIKE PROPHAGE FLUMU PROTEIN C"/>
    <property type="match status" value="1"/>
</dbReference>
<evidence type="ECO:0000313" key="2">
    <source>
        <dbReference type="Proteomes" id="UP000297982"/>
    </source>
</evidence>
<dbReference type="NCBIfam" id="NF040785">
    <property type="entry name" value="CD3324_fam"/>
    <property type="match status" value="1"/>
</dbReference>
<dbReference type="AlphaFoldDB" id="A0A4Z0H541"/>
<dbReference type="RefSeq" id="WP_079480283.1">
    <property type="nucleotide sequence ID" value="NZ_SRJC01000001.1"/>
</dbReference>
<dbReference type="InterPro" id="IPR052411">
    <property type="entry name" value="c-mor_Regulatory_Protein"/>
</dbReference>
<comment type="caution">
    <text evidence="1">The sequence shown here is derived from an EMBL/GenBank/DDBJ whole genome shotgun (WGS) entry which is preliminary data.</text>
</comment>